<gene>
    <name evidence="3" type="ORF">GCM10009533_29830</name>
</gene>
<keyword evidence="4" id="KW-1185">Reference proteome</keyword>
<comment type="caution">
    <text evidence="3">The sequence shown here is derived from an EMBL/GenBank/DDBJ whole genome shotgun (WGS) entry which is preliminary data.</text>
</comment>
<keyword evidence="2" id="KW-0732">Signal</keyword>
<accession>A0ABP3MV20</accession>
<evidence type="ECO:0000313" key="4">
    <source>
        <dbReference type="Proteomes" id="UP001500729"/>
    </source>
</evidence>
<sequence>MIKKSALVLAPLLTSVLITGCGAPAAVSPPPAPPPDLHGAPSVDKPLETGSLHQDPCRVLSPEQLVALGIAGAPQADSDVSGPSCEWDDIGGPPHYTVDSLRVTFVVGGDGLKLSYARRDAYSYFRELPRVEGYPAIAAGSTPGGTPEEEGTCELAVGVTDDLVVLTQVHLGNGSPSTGEPCGRAGQVATEVMKTIKAASGVH</sequence>
<feature type="compositionally biased region" description="Pro residues" evidence="1">
    <location>
        <begin position="27"/>
        <end position="36"/>
    </location>
</feature>
<evidence type="ECO:0000313" key="3">
    <source>
        <dbReference type="EMBL" id="GAA0528596.1"/>
    </source>
</evidence>
<organism evidence="3 4">
    <name type="scientific">Saccharopolyspora erythraea</name>
    <name type="common">Streptomyces erythraeus</name>
    <dbReference type="NCBI Taxonomy" id="1836"/>
    <lineage>
        <taxon>Bacteria</taxon>
        <taxon>Bacillati</taxon>
        <taxon>Actinomycetota</taxon>
        <taxon>Actinomycetes</taxon>
        <taxon>Pseudonocardiales</taxon>
        <taxon>Pseudonocardiaceae</taxon>
        <taxon>Saccharopolyspora</taxon>
    </lineage>
</organism>
<name>A0ABP3MV20_SACER</name>
<feature type="chain" id="PRO_5045037783" evidence="2">
    <location>
        <begin position="26"/>
        <end position="203"/>
    </location>
</feature>
<protein>
    <submittedName>
        <fullName evidence="3">DUF3558 domain-containing protein</fullName>
    </submittedName>
</protein>
<proteinExistence type="predicted"/>
<dbReference type="PROSITE" id="PS51257">
    <property type="entry name" value="PROKAR_LIPOPROTEIN"/>
    <property type="match status" value="1"/>
</dbReference>
<dbReference type="Pfam" id="PF12079">
    <property type="entry name" value="DUF3558"/>
    <property type="match status" value="1"/>
</dbReference>
<reference evidence="4" key="1">
    <citation type="journal article" date="2019" name="Int. J. Syst. Evol. Microbiol.">
        <title>The Global Catalogue of Microorganisms (GCM) 10K type strain sequencing project: providing services to taxonomists for standard genome sequencing and annotation.</title>
        <authorList>
            <consortium name="The Broad Institute Genomics Platform"/>
            <consortium name="The Broad Institute Genome Sequencing Center for Infectious Disease"/>
            <person name="Wu L."/>
            <person name="Ma J."/>
        </authorList>
    </citation>
    <scope>NUCLEOTIDE SEQUENCE [LARGE SCALE GENOMIC DNA]</scope>
    <source>
        <strain evidence="4">JCM 10303</strain>
    </source>
</reference>
<evidence type="ECO:0000256" key="2">
    <source>
        <dbReference type="SAM" id="SignalP"/>
    </source>
</evidence>
<feature type="region of interest" description="Disordered" evidence="1">
    <location>
        <begin position="27"/>
        <end position="50"/>
    </location>
</feature>
<dbReference type="EMBL" id="BAAAGS010000017">
    <property type="protein sequence ID" value="GAA0528596.1"/>
    <property type="molecule type" value="Genomic_DNA"/>
</dbReference>
<feature type="signal peptide" evidence="2">
    <location>
        <begin position="1"/>
        <end position="25"/>
    </location>
</feature>
<evidence type="ECO:0000256" key="1">
    <source>
        <dbReference type="SAM" id="MobiDB-lite"/>
    </source>
</evidence>
<dbReference type="Proteomes" id="UP001500729">
    <property type="component" value="Unassembled WGS sequence"/>
</dbReference>
<dbReference type="InterPro" id="IPR024520">
    <property type="entry name" value="DUF3558"/>
</dbReference>
<dbReference type="RefSeq" id="WP_009944236.1">
    <property type="nucleotide sequence ID" value="NZ_BAAAGS010000017.1"/>
</dbReference>